<dbReference type="EMBL" id="JAPQKR010000005">
    <property type="protein sequence ID" value="KAJ5216137.1"/>
    <property type="molecule type" value="Genomic_DNA"/>
</dbReference>
<comment type="caution">
    <text evidence="1">The sequence shown here is derived from an EMBL/GenBank/DDBJ whole genome shotgun (WGS) entry which is preliminary data.</text>
</comment>
<evidence type="ECO:0000313" key="1">
    <source>
        <dbReference type="EMBL" id="KAJ5216137.1"/>
    </source>
</evidence>
<accession>A0A9W9TB00</accession>
<organism evidence="1 2">
    <name type="scientific">Penicillium cinerascens</name>
    <dbReference type="NCBI Taxonomy" id="70096"/>
    <lineage>
        <taxon>Eukaryota</taxon>
        <taxon>Fungi</taxon>
        <taxon>Dikarya</taxon>
        <taxon>Ascomycota</taxon>
        <taxon>Pezizomycotina</taxon>
        <taxon>Eurotiomycetes</taxon>
        <taxon>Eurotiomycetidae</taxon>
        <taxon>Eurotiales</taxon>
        <taxon>Aspergillaceae</taxon>
        <taxon>Penicillium</taxon>
    </lineage>
</organism>
<dbReference type="RefSeq" id="XP_058311950.1">
    <property type="nucleotide sequence ID" value="XM_058449606.1"/>
</dbReference>
<protein>
    <submittedName>
        <fullName evidence="1">Uncharacterized protein</fullName>
    </submittedName>
</protein>
<evidence type="ECO:0000313" key="2">
    <source>
        <dbReference type="Proteomes" id="UP001150904"/>
    </source>
</evidence>
<reference evidence="1" key="1">
    <citation type="submission" date="2022-12" db="EMBL/GenBank/DDBJ databases">
        <authorList>
            <person name="Petersen C."/>
        </authorList>
    </citation>
    <scope>NUCLEOTIDE SEQUENCE</scope>
    <source>
        <strain evidence="1">IBT 15544</strain>
    </source>
</reference>
<dbReference type="Proteomes" id="UP001150904">
    <property type="component" value="Unassembled WGS sequence"/>
</dbReference>
<gene>
    <name evidence="1" type="ORF">N7498_002544</name>
</gene>
<dbReference type="SUPFAM" id="SSF56672">
    <property type="entry name" value="DNA/RNA polymerases"/>
    <property type="match status" value="1"/>
</dbReference>
<dbReference type="GeneID" id="83176907"/>
<dbReference type="AlphaFoldDB" id="A0A9W9TB00"/>
<dbReference type="OrthoDB" id="406156at2759"/>
<reference evidence="1" key="2">
    <citation type="journal article" date="2023" name="IMA Fungus">
        <title>Comparative genomic study of the Penicillium genus elucidates a diverse pangenome and 15 lateral gene transfer events.</title>
        <authorList>
            <person name="Petersen C."/>
            <person name="Sorensen T."/>
            <person name="Nielsen M.R."/>
            <person name="Sondergaard T.E."/>
            <person name="Sorensen J.L."/>
            <person name="Fitzpatrick D.A."/>
            <person name="Frisvad J.C."/>
            <person name="Nielsen K.L."/>
        </authorList>
    </citation>
    <scope>NUCLEOTIDE SEQUENCE</scope>
    <source>
        <strain evidence="1">IBT 15544</strain>
    </source>
</reference>
<sequence>MPCRLKSGRAATTLADKHTTVTPESIMAYAETENNQTVLLEVITDLADVFAEKEGCADARDLMRIPSRMIGKTRKWSPKIHPLSNPDRQAMDEQLDKLHNQSRMMWSNQATPFGAPVFVVKPTMPDGSNSSLVVVAVRNLNTWTVRDSYPLLRQEDTIKLTYHNANDLSMASIMDTNTRPFHFDGFYHDPPLPILSDHIVDIEQFSGVCWHQQLGSCPVTDTEHCRNATLQRQRNTPGPSPFSSRFQLRSKWSTTTDTTLRARITTALHGLRSSHPRWEQARQRDMQPGDIDLGNVTLLSGRPVAALQVLNSKGEWKWVRAWTGGSQSTGSTLLSRAA</sequence>
<dbReference type="InterPro" id="IPR043502">
    <property type="entry name" value="DNA/RNA_pol_sf"/>
</dbReference>
<proteinExistence type="predicted"/>
<name>A0A9W9TB00_9EURO</name>
<dbReference type="Gene3D" id="3.10.10.10">
    <property type="entry name" value="HIV Type 1 Reverse Transcriptase, subunit A, domain 1"/>
    <property type="match status" value="1"/>
</dbReference>
<keyword evidence="2" id="KW-1185">Reference proteome</keyword>